<comment type="caution">
    <text evidence="10">Lacks conserved residue(s) required for the propagation of feature annotation.</text>
</comment>
<dbReference type="Gene3D" id="1.10.510.10">
    <property type="entry name" value="Transferase(Phosphotransferase) domain 1"/>
    <property type="match status" value="1"/>
</dbReference>
<reference evidence="15 16" key="1">
    <citation type="submission" date="2014-03" db="EMBL/GenBank/DDBJ databases">
        <title>The genome of Kluyveromyces dobzhanskii.</title>
        <authorList>
            <person name="Nystedt B."/>
            <person name="Astrom S."/>
        </authorList>
    </citation>
    <scope>NUCLEOTIDE SEQUENCE [LARGE SCALE GENOMIC DNA]</scope>
    <source>
        <strain evidence="15 16">CBS 2104</strain>
    </source>
</reference>
<feature type="binding site" evidence="10">
    <location>
        <begin position="428"/>
        <end position="429"/>
    </location>
    <ligand>
        <name>ATP</name>
        <dbReference type="ChEBI" id="CHEBI:30616"/>
    </ligand>
</feature>
<protein>
    <recommendedName>
        <fullName evidence="10">PAN2-PAN3 deadenylation complex subunit PAN3</fullName>
    </recommendedName>
    <alternativeName>
        <fullName evidence="10">PAB1P-dependent poly(A)-specific ribonuclease</fullName>
    </alternativeName>
    <alternativeName>
        <fullName evidence="10">Poly(A)-nuclease deadenylation complex subunit 3</fullName>
        <shortName evidence="10">PAN deadenylation complex subunit 3</shortName>
    </alternativeName>
</protein>
<keyword evidence="3 10" id="KW-0507">mRNA processing</keyword>
<dbReference type="Proteomes" id="UP000031516">
    <property type="component" value="Unassembled WGS sequence"/>
</dbReference>
<evidence type="ECO:0000256" key="7">
    <source>
        <dbReference type="ARBA" id="ARBA00022833"/>
    </source>
</evidence>
<evidence type="ECO:0000256" key="10">
    <source>
        <dbReference type="HAMAP-Rule" id="MF_03181"/>
    </source>
</evidence>
<comment type="subcellular location">
    <subcellularLocation>
        <location evidence="1 10">Cytoplasm</location>
    </subcellularLocation>
</comment>
<sequence>MTGVLSGADWSRPDSFKDTQCRNIIIHGYCKFENEGCQFNHGNSKETENPTTEEAPVARSMTPLNVKFNAKTSSSFTPGKSPVVRSPDFSTAPSFQPGGPVNEQTTVSDVPRGNGTMSPTPMNSNAASFAPSFNPYASESFTPSVSAGGIPSSQELVGAMHGSNASISSPIPSNPYASSTGLPSGGMVGVGHPMQGLPPPPPSGALPMNPITQFPTVYPPTHSVLQYHLYAPDPPPHLKIPLKPNERTPETLFINNHLRDRLVKNNQTALQVFPRGSLPDIVGDYFGLVPMDFHNRTSDKKRYNGHDNSLYKVFSNLDGKIYFMRRIHDVKITDVSQVSKPFQVWSKIRAANITVLKDSFVTSAFNDTSLCMVFDYYPQSQSLYETYGLNNSASSLNQEMLWSYLIQLTIALQTVHHEGLALNGLDWKKVIVTSDPARIKVTDIGVFDTLNYHNEGRVLHKEQQQTYVELAELMMNLVHKLCGTQGPIENLNSYHIDPLFKSCVQYLFDSANDNKNIEEFTKLFAPKLLSVINSLQFNGEYLEQQLSRELENARLFRLICKLNAIYGRLESRIDINWAESGEKFPIILFFDYVFHQKDDTGKNVMDLTHVLRCLNKLDAGVSERFMLVTPDEMNCIIISYKELKDLIDSTFRSLTQ</sequence>
<feature type="compositionally biased region" description="Polar residues" evidence="12">
    <location>
        <begin position="115"/>
        <end position="126"/>
    </location>
</feature>
<evidence type="ECO:0000256" key="2">
    <source>
        <dbReference type="ARBA" id="ARBA00022490"/>
    </source>
</evidence>
<dbReference type="EMBL" id="CCBQ010000038">
    <property type="protein sequence ID" value="CDO94555.1"/>
    <property type="molecule type" value="Genomic_DNA"/>
</dbReference>
<dbReference type="GO" id="GO:0006397">
    <property type="term" value="P:mRNA processing"/>
    <property type="evidence" value="ECO:0007669"/>
    <property type="project" value="UniProtKB-KW"/>
</dbReference>
<keyword evidence="8 10" id="KW-0067">ATP-binding</keyword>
<evidence type="ECO:0000256" key="9">
    <source>
        <dbReference type="ARBA" id="ARBA00023054"/>
    </source>
</evidence>
<dbReference type="HAMAP" id="MF_03181">
    <property type="entry name" value="PAN3"/>
    <property type="match status" value="1"/>
</dbReference>
<gene>
    <name evidence="10" type="primary">PAN3</name>
    <name evidence="15" type="ORF">KLDO_g2816</name>
</gene>
<evidence type="ECO:0000256" key="5">
    <source>
        <dbReference type="ARBA" id="ARBA00022741"/>
    </source>
</evidence>
<dbReference type="Gene3D" id="6.10.250.3160">
    <property type="match status" value="1"/>
</dbReference>
<dbReference type="PROSITE" id="PS50011">
    <property type="entry name" value="PROTEIN_KINASE_DOM"/>
    <property type="match status" value="1"/>
</dbReference>
<dbReference type="Pfam" id="PF25586">
    <property type="entry name" value="zf-CCCH_PAN3"/>
    <property type="match status" value="1"/>
</dbReference>
<name>A0A0A8L8N7_9SACH</name>
<dbReference type="SUPFAM" id="SSF56112">
    <property type="entry name" value="Protein kinase-like (PK-like)"/>
    <property type="match status" value="1"/>
</dbReference>
<dbReference type="AlphaFoldDB" id="A0A0A8L8N7"/>
<keyword evidence="2 10" id="KW-0963">Cytoplasm</keyword>
<keyword evidence="7 11" id="KW-0862">Zinc</keyword>
<comment type="caution">
    <text evidence="15">The sequence shown here is derived from an EMBL/GenBank/DDBJ whole genome shotgun (WGS) entry which is preliminary data.</text>
</comment>
<dbReference type="GO" id="GO:0000932">
    <property type="term" value="C:P-body"/>
    <property type="evidence" value="ECO:0007669"/>
    <property type="project" value="TreeGrafter"/>
</dbReference>
<evidence type="ECO:0000256" key="11">
    <source>
        <dbReference type="PROSITE-ProRule" id="PRU00723"/>
    </source>
</evidence>
<dbReference type="InterPro" id="IPR030844">
    <property type="entry name" value="PAN3"/>
</dbReference>
<keyword evidence="5 10" id="KW-0547">Nucleotide-binding</keyword>
<dbReference type="PROSITE" id="PS50103">
    <property type="entry name" value="ZF_C3H1"/>
    <property type="match status" value="1"/>
</dbReference>
<comment type="domain">
    <text evidence="10">The N-terminal zinc finger binds to poly(A) RNA.</text>
</comment>
<dbReference type="GO" id="GO:0008270">
    <property type="term" value="F:zinc ion binding"/>
    <property type="evidence" value="ECO:0007669"/>
    <property type="project" value="UniProtKB-KW"/>
</dbReference>
<dbReference type="Gene3D" id="1.20.5.5160">
    <property type="match status" value="1"/>
</dbReference>
<evidence type="ECO:0000256" key="12">
    <source>
        <dbReference type="SAM" id="MobiDB-lite"/>
    </source>
</evidence>
<keyword evidence="16" id="KW-1185">Reference proteome</keyword>
<dbReference type="InterPro" id="IPR000571">
    <property type="entry name" value="Znf_CCCH"/>
</dbReference>
<keyword evidence="6 11" id="KW-0863">Zinc-finger</keyword>
<evidence type="ECO:0000256" key="3">
    <source>
        <dbReference type="ARBA" id="ARBA00022664"/>
    </source>
</evidence>
<evidence type="ECO:0000259" key="13">
    <source>
        <dbReference type="PROSITE" id="PS50011"/>
    </source>
</evidence>
<feature type="region of interest" description="Knob domain" evidence="10">
    <location>
        <begin position="565"/>
        <end position="656"/>
    </location>
</feature>
<comment type="similarity">
    <text evidence="10">Belongs to the protein kinase superfamily. PAN3 family.</text>
</comment>
<comment type="subunit">
    <text evidence="10">Homodimer. Forms a heterotrimer with a catalytic subunit PAN2 to form the poly(A)-nuclease (PAN) deadenylation complex. Interacts (via PAM-2 motif) with poly(A)-binding protein PAB1 (via PABC domain), conferring substrate specificity of the enzyme complex.</text>
</comment>
<dbReference type="Pfam" id="PF18101">
    <property type="entry name" value="Pan3_CK"/>
    <property type="match status" value="1"/>
</dbReference>
<feature type="domain" description="Protein kinase" evidence="13">
    <location>
        <begin position="296"/>
        <end position="656"/>
    </location>
</feature>
<feature type="binding site" evidence="10">
    <location>
        <position position="325"/>
    </location>
    <ligand>
        <name>ATP</name>
        <dbReference type="ChEBI" id="CHEBI:30616"/>
    </ligand>
</feature>
<dbReference type="GO" id="GO:0000289">
    <property type="term" value="P:nuclear-transcribed mRNA poly(A) tail shortening"/>
    <property type="evidence" value="ECO:0007669"/>
    <property type="project" value="UniProtKB-UniRule"/>
</dbReference>
<dbReference type="OrthoDB" id="204958at2759"/>
<dbReference type="GO" id="GO:0031251">
    <property type="term" value="C:PAN complex"/>
    <property type="evidence" value="ECO:0007669"/>
    <property type="project" value="UniProtKB-UniRule"/>
</dbReference>
<dbReference type="InterPro" id="IPR000719">
    <property type="entry name" value="Prot_kinase_dom"/>
</dbReference>
<evidence type="ECO:0000313" key="16">
    <source>
        <dbReference type="Proteomes" id="UP000031516"/>
    </source>
</evidence>
<dbReference type="PANTHER" id="PTHR12272:SF11">
    <property type="entry name" value="PAN2-PAN3 DEADENYLATION COMPLEX SUBUNIT PAN3"/>
    <property type="match status" value="1"/>
</dbReference>
<dbReference type="InterPro" id="IPR041332">
    <property type="entry name" value="Pan3_CK"/>
</dbReference>
<comment type="function">
    <text evidence="10">Regulatory subunit of the poly(A)-nuclease (PAN) deadenylation complex, one of two cytoplasmic mRNA deadenylases involved in mRNA turnover. PAN specifically shortens poly(A) tails of RNA and the activity is stimulated by poly(A)-binding protein PAB1. PAN deadenylation is followed by rapid degradation of the shortened mRNA tails by the CCR4-NOT complex. Deadenylated mRNAs are then degraded by two alternative mechanisms, namely exosome-mediated 3'-5' exonucleolytic degradation, or deadenlyation-dependent mRNA decaping and subsequent 5'-3' exonucleolytic degradation by XRN1. May also be involved in post-transcriptional maturation of mRNA poly(A) tails. PAN3 acts as a positive regulator for PAN activity, recruiting the catalytic subunit PAN2 to mRNA via its interaction with RNA and with PAB1.</text>
</comment>
<evidence type="ECO:0000256" key="1">
    <source>
        <dbReference type="ARBA" id="ARBA00004496"/>
    </source>
</evidence>
<organism evidence="15 16">
    <name type="scientific">Kluyveromyces dobzhanskii CBS 2104</name>
    <dbReference type="NCBI Taxonomy" id="1427455"/>
    <lineage>
        <taxon>Eukaryota</taxon>
        <taxon>Fungi</taxon>
        <taxon>Dikarya</taxon>
        <taxon>Ascomycota</taxon>
        <taxon>Saccharomycotina</taxon>
        <taxon>Saccharomycetes</taxon>
        <taxon>Saccharomycetales</taxon>
        <taxon>Saccharomycetaceae</taxon>
        <taxon>Kluyveromyces</taxon>
    </lineage>
</organism>
<dbReference type="Gene3D" id="1.10.287.3700">
    <property type="match status" value="1"/>
</dbReference>
<accession>A0A0A8L8N7</accession>
<proteinExistence type="inferred from homology"/>
<comment type="domain">
    <text evidence="10">The pseudokinase domain, the coiled-coil (CC), and C-terminal knob domain (CK) form a structural unit (PKC) that forms an extensive high-affinity interaction surface for PAN2.</text>
</comment>
<dbReference type="FunFam" id="1.10.287.3700:FF:000002">
    <property type="entry name" value="PAN2-PAN3 deadenylation complex subunit PAN3"/>
    <property type="match status" value="1"/>
</dbReference>
<feature type="binding site" evidence="10">
    <location>
        <begin position="375"/>
        <end position="382"/>
    </location>
    <ligand>
        <name>ATP</name>
        <dbReference type="ChEBI" id="CHEBI:30616"/>
    </ligand>
</feature>
<evidence type="ECO:0000256" key="6">
    <source>
        <dbReference type="ARBA" id="ARBA00022771"/>
    </source>
</evidence>
<evidence type="ECO:0000259" key="14">
    <source>
        <dbReference type="PROSITE" id="PS50103"/>
    </source>
</evidence>
<feature type="region of interest" description="Disordered" evidence="12">
    <location>
        <begin position="71"/>
        <end position="126"/>
    </location>
</feature>
<evidence type="ECO:0000256" key="4">
    <source>
        <dbReference type="ARBA" id="ARBA00022723"/>
    </source>
</evidence>
<keyword evidence="4 11" id="KW-0479">Metal-binding</keyword>
<dbReference type="GO" id="GO:0005524">
    <property type="term" value="F:ATP binding"/>
    <property type="evidence" value="ECO:0007669"/>
    <property type="project" value="UniProtKB-UniRule"/>
</dbReference>
<dbReference type="GO" id="GO:0004672">
    <property type="term" value="F:protein kinase activity"/>
    <property type="evidence" value="ECO:0007669"/>
    <property type="project" value="InterPro"/>
</dbReference>
<dbReference type="PANTHER" id="PTHR12272">
    <property type="entry name" value="DEADENYLATION COMPLEX SUBUNIT PAN3"/>
    <property type="match status" value="1"/>
</dbReference>
<comment type="domain">
    <text evidence="10">Contains a pseudokinase domain. The protein kinase domain is predicted to be catalytically inactive because some of the residues important for catalytic activity are substituted and it lacks the equivalent of the binding site for a peptide substrate. However, it has retained an ATP-binding site and ATP-binding is required for mRNA degradation, stimulating the activity of the PAN2 nuclease in vitro. The nucleotide-binding site is juxtaposed to the RNase active site of PAN2 in the complex and may actually bind nucleosides of a poly(A) RNA rather than ATP, feeding the poly(A)-tail to the active site of the deadenylase and thus increasing the efficiency with which this distributive enzyme degrades oligo(A) RNAs.</text>
</comment>
<dbReference type="InterPro" id="IPR011009">
    <property type="entry name" value="Kinase-like_dom_sf"/>
</dbReference>
<feature type="zinc finger region" description="C3H1-type" evidence="11">
    <location>
        <begin position="15"/>
        <end position="44"/>
    </location>
</feature>
<dbReference type="GO" id="GO:0008143">
    <property type="term" value="F:poly(A) binding"/>
    <property type="evidence" value="ECO:0007669"/>
    <property type="project" value="TreeGrafter"/>
</dbReference>
<evidence type="ECO:0000256" key="8">
    <source>
        <dbReference type="ARBA" id="ARBA00022840"/>
    </source>
</evidence>
<feature type="domain" description="C3H1-type" evidence="14">
    <location>
        <begin position="15"/>
        <end position="44"/>
    </location>
</feature>
<evidence type="ECO:0000313" key="15">
    <source>
        <dbReference type="EMBL" id="CDO94555.1"/>
    </source>
</evidence>
<keyword evidence="9 10" id="KW-0175">Coiled coil</keyword>
<feature type="coiled-coil region" evidence="10">
    <location>
        <begin position="526"/>
        <end position="564"/>
    </location>
</feature>